<gene>
    <name evidence="9" type="ORF">GCM10007116_10370</name>
</gene>
<dbReference type="Gene3D" id="1.20.1250.20">
    <property type="entry name" value="MFS general substrate transporter like domains"/>
    <property type="match status" value="2"/>
</dbReference>
<evidence type="ECO:0000256" key="3">
    <source>
        <dbReference type="ARBA" id="ARBA00022475"/>
    </source>
</evidence>
<sequence length="430" mass="45952">MDPEREYPNSVVAKISVAALFGTLIDYYDFFISGTAASAVWPKVFFPVSSAAIGLLLSLSVYGIGFFSRPIGSFIFGQVGDKKGRKDTLVWTLVASGLCTLGMGLVPSYYSIGLAAPAILTTLRFGQGLGLGGEWGGATAWVTEVAARKRRGFWTGFVSTSVFMGLILGNVTFLVLERAFPSSSFLSIGWRIAFIVGAIVVLIGAAIRYSLMDSPLFRKILEGGMIERSPATTLLKREWKKVLLLTGTVLYITAVGYLSQVFTIGFLAARKIPPPYTITSVIFAGLGGIIFSVVGMYLSDVIGRKKLIILSQILVVALGVPLFFLIEVGSPILTRLAIILLTSIEGLGFGPFGAFLAEQFDTKYRFSGGGLSYQLATPFAGGLGPIIASSFLALYGTSAGLYVGLELVVYALIGVICIIPTRETKDIILK</sequence>
<organism evidence="9 10">
    <name type="scientific">Sulfodiicoccus acidiphilus</name>
    <dbReference type="NCBI Taxonomy" id="1670455"/>
    <lineage>
        <taxon>Archaea</taxon>
        <taxon>Thermoproteota</taxon>
        <taxon>Thermoprotei</taxon>
        <taxon>Sulfolobales</taxon>
        <taxon>Sulfolobaceae</taxon>
        <taxon>Sulfodiicoccus</taxon>
    </lineage>
</organism>
<feature type="transmembrane region" description="Helical" evidence="7">
    <location>
        <begin position="44"/>
        <end position="67"/>
    </location>
</feature>
<evidence type="ECO:0000313" key="9">
    <source>
        <dbReference type="EMBL" id="GGT94694.1"/>
    </source>
</evidence>
<reference evidence="9" key="1">
    <citation type="journal article" date="2014" name="Int. J. Syst. Evol. Microbiol.">
        <title>Complete genome sequence of Corynebacterium casei LMG S-19264T (=DSM 44701T), isolated from a smear-ripened cheese.</title>
        <authorList>
            <consortium name="US DOE Joint Genome Institute (JGI-PGF)"/>
            <person name="Walter F."/>
            <person name="Albersmeier A."/>
            <person name="Kalinowski J."/>
            <person name="Ruckert C."/>
        </authorList>
    </citation>
    <scope>NUCLEOTIDE SEQUENCE</scope>
    <source>
        <strain evidence="9">JCM 31740</strain>
    </source>
</reference>
<dbReference type="InterPro" id="IPR036259">
    <property type="entry name" value="MFS_trans_sf"/>
</dbReference>
<keyword evidence="5 7" id="KW-1133">Transmembrane helix</keyword>
<evidence type="ECO:0000259" key="8">
    <source>
        <dbReference type="PROSITE" id="PS50850"/>
    </source>
</evidence>
<feature type="transmembrane region" description="Helical" evidence="7">
    <location>
        <begin position="88"/>
        <end position="106"/>
    </location>
</feature>
<dbReference type="AlphaFoldDB" id="A0A830GYQ5"/>
<dbReference type="InterPro" id="IPR020846">
    <property type="entry name" value="MFS_dom"/>
</dbReference>
<name>A0A830GYQ5_9CREN</name>
<evidence type="ECO:0000256" key="6">
    <source>
        <dbReference type="ARBA" id="ARBA00023136"/>
    </source>
</evidence>
<reference evidence="9" key="2">
    <citation type="submission" date="2020-09" db="EMBL/GenBank/DDBJ databases">
        <authorList>
            <person name="Sun Q."/>
            <person name="Ohkuma M."/>
        </authorList>
    </citation>
    <scope>NUCLEOTIDE SEQUENCE</scope>
    <source>
        <strain evidence="9">JCM 31740</strain>
    </source>
</reference>
<dbReference type="GO" id="GO:0022857">
    <property type="term" value="F:transmembrane transporter activity"/>
    <property type="evidence" value="ECO:0007669"/>
    <property type="project" value="InterPro"/>
</dbReference>
<dbReference type="EMBL" id="BMQS01000008">
    <property type="protein sequence ID" value="GGT94694.1"/>
    <property type="molecule type" value="Genomic_DNA"/>
</dbReference>
<dbReference type="GO" id="GO:0005886">
    <property type="term" value="C:plasma membrane"/>
    <property type="evidence" value="ECO:0007669"/>
    <property type="project" value="UniProtKB-SubCell"/>
</dbReference>
<feature type="transmembrane region" description="Helical" evidence="7">
    <location>
        <begin position="275"/>
        <end position="298"/>
    </location>
</feature>
<dbReference type="InterPro" id="IPR011701">
    <property type="entry name" value="MFS"/>
</dbReference>
<feature type="transmembrane region" description="Helical" evidence="7">
    <location>
        <begin position="153"/>
        <end position="176"/>
    </location>
</feature>
<dbReference type="SUPFAM" id="SSF103473">
    <property type="entry name" value="MFS general substrate transporter"/>
    <property type="match status" value="1"/>
</dbReference>
<keyword evidence="3" id="KW-1003">Cell membrane</keyword>
<keyword evidence="2" id="KW-0813">Transport</keyword>
<comment type="caution">
    <text evidence="9">The sequence shown here is derived from an EMBL/GenBank/DDBJ whole genome shotgun (WGS) entry which is preliminary data.</text>
</comment>
<accession>A0A830GYQ5</accession>
<protein>
    <submittedName>
        <fullName evidence="9">MFS transporter</fullName>
    </submittedName>
</protein>
<evidence type="ECO:0000256" key="7">
    <source>
        <dbReference type="SAM" id="Phobius"/>
    </source>
</evidence>
<dbReference type="PROSITE" id="PS00216">
    <property type="entry name" value="SUGAR_TRANSPORT_1"/>
    <property type="match status" value="1"/>
</dbReference>
<feature type="transmembrane region" description="Helical" evidence="7">
    <location>
        <begin position="375"/>
        <end position="395"/>
    </location>
</feature>
<dbReference type="Proteomes" id="UP000616143">
    <property type="component" value="Unassembled WGS sequence"/>
</dbReference>
<feature type="transmembrane region" description="Helical" evidence="7">
    <location>
        <begin position="188"/>
        <end position="211"/>
    </location>
</feature>
<dbReference type="InterPro" id="IPR005829">
    <property type="entry name" value="Sugar_transporter_CS"/>
</dbReference>
<feature type="domain" description="Major facilitator superfamily (MFS) profile" evidence="8">
    <location>
        <begin position="15"/>
        <end position="423"/>
    </location>
</feature>
<evidence type="ECO:0000256" key="4">
    <source>
        <dbReference type="ARBA" id="ARBA00022692"/>
    </source>
</evidence>
<feature type="transmembrane region" description="Helical" evidence="7">
    <location>
        <begin position="307"/>
        <end position="326"/>
    </location>
</feature>
<evidence type="ECO:0000256" key="5">
    <source>
        <dbReference type="ARBA" id="ARBA00022989"/>
    </source>
</evidence>
<comment type="subcellular location">
    <subcellularLocation>
        <location evidence="1">Cell membrane</location>
        <topology evidence="1">Multi-pass membrane protein</topology>
    </subcellularLocation>
</comment>
<feature type="transmembrane region" description="Helical" evidence="7">
    <location>
        <begin position="242"/>
        <end position="269"/>
    </location>
</feature>
<dbReference type="Pfam" id="PF07690">
    <property type="entry name" value="MFS_1"/>
    <property type="match status" value="1"/>
</dbReference>
<evidence type="ECO:0000256" key="2">
    <source>
        <dbReference type="ARBA" id="ARBA00022448"/>
    </source>
</evidence>
<evidence type="ECO:0000256" key="1">
    <source>
        <dbReference type="ARBA" id="ARBA00004651"/>
    </source>
</evidence>
<feature type="transmembrane region" description="Helical" evidence="7">
    <location>
        <begin position="12"/>
        <end position="32"/>
    </location>
</feature>
<dbReference type="PANTHER" id="PTHR43045:SF1">
    <property type="entry name" value="SHIKIMATE TRANSPORTER"/>
    <property type="match status" value="1"/>
</dbReference>
<dbReference type="PROSITE" id="PS50850">
    <property type="entry name" value="MFS"/>
    <property type="match status" value="1"/>
</dbReference>
<dbReference type="RefSeq" id="WP_188848464.1">
    <property type="nucleotide sequence ID" value="NZ_BMQS01000008.1"/>
</dbReference>
<dbReference type="OrthoDB" id="117970at2157"/>
<evidence type="ECO:0000313" key="10">
    <source>
        <dbReference type="Proteomes" id="UP000616143"/>
    </source>
</evidence>
<dbReference type="PANTHER" id="PTHR43045">
    <property type="entry name" value="SHIKIMATE TRANSPORTER"/>
    <property type="match status" value="1"/>
</dbReference>
<keyword evidence="6 7" id="KW-0472">Membrane</keyword>
<proteinExistence type="predicted"/>
<keyword evidence="4 7" id="KW-0812">Transmembrane</keyword>
<feature type="transmembrane region" description="Helical" evidence="7">
    <location>
        <begin position="401"/>
        <end position="421"/>
    </location>
</feature>
<feature type="transmembrane region" description="Helical" evidence="7">
    <location>
        <begin position="332"/>
        <end position="355"/>
    </location>
</feature>